<dbReference type="OrthoDB" id="953239at2"/>
<gene>
    <name evidence="1" type="ORF">NU09_2839</name>
</gene>
<organism evidence="1 2">
    <name type="scientific">Flavobacterium beibuense</name>
    <dbReference type="NCBI Taxonomy" id="657326"/>
    <lineage>
        <taxon>Bacteria</taxon>
        <taxon>Pseudomonadati</taxon>
        <taxon>Bacteroidota</taxon>
        <taxon>Flavobacteriia</taxon>
        <taxon>Flavobacteriales</taxon>
        <taxon>Flavobacteriaceae</taxon>
        <taxon>Flavobacterium</taxon>
    </lineage>
</organism>
<keyword evidence="2" id="KW-1185">Reference proteome</keyword>
<evidence type="ECO:0000313" key="2">
    <source>
        <dbReference type="Proteomes" id="UP000289775"/>
    </source>
</evidence>
<reference evidence="1 2" key="1">
    <citation type="submission" date="2014-12" db="EMBL/GenBank/DDBJ databases">
        <title>Genome sequence of Flavobacterium beibuense RSKm HC5.</title>
        <authorList>
            <person name="Kim J.F."/>
            <person name="Song J.Y."/>
            <person name="Kwak M.-J."/>
            <person name="Lee S.-W."/>
        </authorList>
    </citation>
    <scope>NUCLEOTIDE SEQUENCE [LARGE SCALE GENOMIC DNA]</scope>
    <source>
        <strain evidence="1 2">RSKm HC5</strain>
    </source>
</reference>
<protein>
    <recommendedName>
        <fullName evidence="3">Phenylalanyl-tRNA synthetase subunit alpha</fullName>
    </recommendedName>
</protein>
<comment type="caution">
    <text evidence="1">The sequence shown here is derived from an EMBL/GenBank/DDBJ whole genome shotgun (WGS) entry which is preliminary data.</text>
</comment>
<accession>A0A444W6G1</accession>
<proteinExistence type="predicted"/>
<dbReference type="Proteomes" id="UP000289775">
    <property type="component" value="Unassembled WGS sequence"/>
</dbReference>
<evidence type="ECO:0000313" key="1">
    <source>
        <dbReference type="EMBL" id="RYJ41465.1"/>
    </source>
</evidence>
<name>A0A444W6G1_9FLAO</name>
<dbReference type="AlphaFoldDB" id="A0A444W6G1"/>
<sequence>MKKDIKIPVVENVYMAVMQEWNDDFMEKTWYAYLINDSDDKLETVIVVSNATGVIDGEERKTSMMRHAFMEVPANSAIKVEMLEETVLQLHNSFMVTFFKNNMLFDKNYVFIAGTINEEDTVELPVIAKEGILVK</sequence>
<dbReference type="EMBL" id="JUIW01000010">
    <property type="protein sequence ID" value="RYJ41465.1"/>
    <property type="molecule type" value="Genomic_DNA"/>
</dbReference>
<dbReference type="RefSeq" id="WP_129751928.1">
    <property type="nucleotide sequence ID" value="NZ_JUIW01000010.1"/>
</dbReference>
<evidence type="ECO:0008006" key="3">
    <source>
        <dbReference type="Google" id="ProtNLM"/>
    </source>
</evidence>